<dbReference type="PRINTS" id="PR00018">
    <property type="entry name" value="KRINGLE"/>
</dbReference>
<evidence type="ECO:0000256" key="2">
    <source>
        <dbReference type="ARBA" id="ARBA00023157"/>
    </source>
</evidence>
<evidence type="ECO:0000313" key="6">
    <source>
        <dbReference type="Proteomes" id="UP000507470"/>
    </source>
</evidence>
<accession>A0A6J8ADS1</accession>
<protein>
    <submittedName>
        <fullName evidence="5">HGF</fullName>
    </submittedName>
</protein>
<sequence length="282" mass="32060">MCLGVTEDCACGPGYSMSNTRHYCYRHGLECKSSQSGKEYGSALNETISGKPCQRWDSAIPHPHEWTRRLRWHANYCRNPDSHARKLGPWCFTTDPNIEWEYCNVSFCVGRAVSDRCSLFKGDSSCGPNMNCLIGWFHHCECSEFSVLEPENKTCLAMRRHRESCIPDRLPPCLPALTCTSNVCICPSPVTQYFDPGDYQCKTIGRYMEPCSLTAWNISCYPPLLCSASECFCEVPALQHYDPANNTCVSSRYVKDLRERTYGYDVAVHMYALKKLNDHLCC</sequence>
<dbReference type="CDD" id="cd00108">
    <property type="entry name" value="KR"/>
    <property type="match status" value="1"/>
</dbReference>
<dbReference type="EMBL" id="CACVKT020001214">
    <property type="protein sequence ID" value="CAC5366147.1"/>
    <property type="molecule type" value="Genomic_DNA"/>
</dbReference>
<dbReference type="OrthoDB" id="6198553at2759"/>
<dbReference type="InterPro" id="IPR000001">
    <property type="entry name" value="Kringle"/>
</dbReference>
<dbReference type="Gene3D" id="2.40.20.10">
    <property type="entry name" value="Plasminogen Kringle 4"/>
    <property type="match status" value="1"/>
</dbReference>
<evidence type="ECO:0000256" key="3">
    <source>
        <dbReference type="PROSITE-ProRule" id="PRU00121"/>
    </source>
</evidence>
<dbReference type="Proteomes" id="UP000507470">
    <property type="component" value="Unassembled WGS sequence"/>
</dbReference>
<proteinExistence type="predicted"/>
<dbReference type="Pfam" id="PF00051">
    <property type="entry name" value="Kringle"/>
    <property type="match status" value="1"/>
</dbReference>
<dbReference type="SMART" id="SM00130">
    <property type="entry name" value="KR"/>
    <property type="match status" value="1"/>
</dbReference>
<keyword evidence="6" id="KW-1185">Reference proteome</keyword>
<dbReference type="InterPro" id="IPR013806">
    <property type="entry name" value="Kringle-like"/>
</dbReference>
<organism evidence="5 6">
    <name type="scientific">Mytilus coruscus</name>
    <name type="common">Sea mussel</name>
    <dbReference type="NCBI Taxonomy" id="42192"/>
    <lineage>
        <taxon>Eukaryota</taxon>
        <taxon>Metazoa</taxon>
        <taxon>Spiralia</taxon>
        <taxon>Lophotrochozoa</taxon>
        <taxon>Mollusca</taxon>
        <taxon>Bivalvia</taxon>
        <taxon>Autobranchia</taxon>
        <taxon>Pteriomorphia</taxon>
        <taxon>Mytilida</taxon>
        <taxon>Mytiloidea</taxon>
        <taxon>Mytilidae</taxon>
        <taxon>Mytilinae</taxon>
        <taxon>Mytilus</taxon>
    </lineage>
</organism>
<keyword evidence="2" id="KW-1015">Disulfide bond</keyword>
<dbReference type="AlphaFoldDB" id="A0A6J8ADS1"/>
<name>A0A6J8ADS1_MYTCO</name>
<reference evidence="5 6" key="1">
    <citation type="submission" date="2020-06" db="EMBL/GenBank/DDBJ databases">
        <authorList>
            <person name="Li R."/>
            <person name="Bekaert M."/>
        </authorList>
    </citation>
    <scope>NUCLEOTIDE SEQUENCE [LARGE SCALE GENOMIC DNA]</scope>
    <source>
        <strain evidence="6">wild</strain>
    </source>
</reference>
<feature type="domain" description="Kringle" evidence="4">
    <location>
        <begin position="36"/>
        <end position="108"/>
    </location>
</feature>
<keyword evidence="1 3" id="KW-0420">Kringle</keyword>
<dbReference type="PANTHER" id="PTHR24261">
    <property type="entry name" value="PLASMINOGEN-RELATED"/>
    <property type="match status" value="1"/>
</dbReference>
<dbReference type="InterPro" id="IPR038178">
    <property type="entry name" value="Kringle_sf"/>
</dbReference>
<dbReference type="PROSITE" id="PS50070">
    <property type="entry name" value="KRINGLE_2"/>
    <property type="match status" value="1"/>
</dbReference>
<comment type="caution">
    <text evidence="3">Lacks conserved residue(s) required for the propagation of feature annotation.</text>
</comment>
<evidence type="ECO:0000313" key="5">
    <source>
        <dbReference type="EMBL" id="CAC5366147.1"/>
    </source>
</evidence>
<evidence type="ECO:0000259" key="4">
    <source>
        <dbReference type="PROSITE" id="PS50070"/>
    </source>
</evidence>
<evidence type="ECO:0000256" key="1">
    <source>
        <dbReference type="ARBA" id="ARBA00022572"/>
    </source>
</evidence>
<dbReference type="SUPFAM" id="SSF57440">
    <property type="entry name" value="Kringle-like"/>
    <property type="match status" value="1"/>
</dbReference>
<dbReference type="PANTHER" id="PTHR24261:SF7">
    <property type="entry name" value="KRINGLE DOMAIN-CONTAINING PROTEIN"/>
    <property type="match status" value="1"/>
</dbReference>
<gene>
    <name evidence="5" type="ORF">MCOR_6557</name>
</gene>
<dbReference type="InterPro" id="IPR050759">
    <property type="entry name" value="Serine_protease_kringle"/>
</dbReference>